<reference evidence="3" key="1">
    <citation type="submission" date="2014-09" db="EMBL/GenBank/DDBJ databases">
        <title>Draft genome sequence of an oleaginous Mucoromycotina fungus Mucor ambiguus NBRC6742.</title>
        <authorList>
            <person name="Takeda I."/>
            <person name="Yamane N."/>
            <person name="Morita T."/>
            <person name="Tamano K."/>
            <person name="Machida M."/>
            <person name="Baker S."/>
            <person name="Koike H."/>
        </authorList>
    </citation>
    <scope>NUCLEOTIDE SEQUENCE</scope>
    <source>
        <strain evidence="3">NBRC 6742</strain>
    </source>
</reference>
<feature type="region of interest" description="Disordered" evidence="2">
    <location>
        <begin position="383"/>
        <end position="411"/>
    </location>
</feature>
<feature type="compositionally biased region" description="Acidic residues" evidence="2">
    <location>
        <begin position="399"/>
        <end position="411"/>
    </location>
</feature>
<dbReference type="EMBL" id="DF836485">
    <property type="protein sequence ID" value="GAN08268.1"/>
    <property type="molecule type" value="Genomic_DNA"/>
</dbReference>
<proteinExistence type="predicted"/>
<evidence type="ECO:0000256" key="2">
    <source>
        <dbReference type="SAM" id="MobiDB-lite"/>
    </source>
</evidence>
<dbReference type="AlphaFoldDB" id="A0A0C9N139"/>
<keyword evidence="1" id="KW-0175">Coiled coil</keyword>
<name>A0A0C9N139_9FUNG</name>
<accession>A0A0C9N139</accession>
<dbReference type="OrthoDB" id="2229831at2759"/>
<feature type="coiled-coil region" evidence="1">
    <location>
        <begin position="318"/>
        <end position="373"/>
    </location>
</feature>
<dbReference type="Proteomes" id="UP000053815">
    <property type="component" value="Unassembled WGS sequence"/>
</dbReference>
<protein>
    <submittedName>
        <fullName evidence="3">Uncharacterized protein</fullName>
    </submittedName>
</protein>
<feature type="coiled-coil region" evidence="1">
    <location>
        <begin position="75"/>
        <end position="102"/>
    </location>
</feature>
<feature type="region of interest" description="Disordered" evidence="2">
    <location>
        <begin position="490"/>
        <end position="516"/>
    </location>
</feature>
<organism evidence="3">
    <name type="scientific">Mucor ambiguus</name>
    <dbReference type="NCBI Taxonomy" id="91626"/>
    <lineage>
        <taxon>Eukaryota</taxon>
        <taxon>Fungi</taxon>
        <taxon>Fungi incertae sedis</taxon>
        <taxon>Mucoromycota</taxon>
        <taxon>Mucoromycotina</taxon>
        <taxon>Mucoromycetes</taxon>
        <taxon>Mucorales</taxon>
        <taxon>Mucorineae</taxon>
        <taxon>Mucoraceae</taxon>
        <taxon>Mucor</taxon>
    </lineage>
</organism>
<evidence type="ECO:0000256" key="1">
    <source>
        <dbReference type="SAM" id="Coils"/>
    </source>
</evidence>
<dbReference type="STRING" id="91626.A0A0C9N139"/>
<keyword evidence="4" id="KW-1185">Reference proteome</keyword>
<feature type="compositionally biased region" description="Polar residues" evidence="2">
    <location>
        <begin position="490"/>
        <end position="502"/>
    </location>
</feature>
<evidence type="ECO:0000313" key="3">
    <source>
        <dbReference type="EMBL" id="GAN08268.1"/>
    </source>
</evidence>
<evidence type="ECO:0000313" key="4">
    <source>
        <dbReference type="Proteomes" id="UP000053815"/>
    </source>
</evidence>
<sequence length="715" mass="83150">MMEIDIVKASANKPIASYYDDTDISETDTALNTPTGSLTDAFVKRFSSTSSSCSSYNAMKRKPSITPSNNNKASSPELLQRIQALEMEVNQLVENEINLKSQLLVLKQQQQQQGKQSALDRIHRHIDRFLASNQQQKGDKNASDLSGIELPTLFDENDANVDQVESGVTSVGDTTHYPAIDIPSVLILRLKAMIDHFMKNKGGEQEDGKGETSFCTELLSTLDTWQSYQFSAILNQQLEQKKEQDRVTRLLAALHKSLLRNKIMQKDMNLLTKQYKYNLKSILKDQEQQQHYQKPAEKKRRTSIAASAVSHDHCEKTRLLLECQIQNLEMALRTCQDELDEHETTLEMVRREMETMLEELEDTRQQRLRYKTQASRLRAGLEAIQKKKKKTSAHHGHEDQDDDEEEEEDEATEAIRLMYNEAERQAVDLDRECKRQALTLESIRKELKLTEEKYQAMKAEKNKQTKIVEQSNRNLTRRIEMLELQLETNSKSDISIPTTKNSTEQRDDSQNHEHDQEEHLLLYHAKIHALQIALKAAKSDAIVQRTRIYQLERQSMLDPAHYVIQMENMFKKELAVSATTAEPSMDIHQQLADRIEFEQREWKQRQLIQFQKKFDMDLLRVNREILTLSSRLTEIETESDITQSRHKEAMALMRHQINMDFEHKLQKLIALQHQKEQELQDQLEVLYQKNQTLQDESMILYGRNMMMAHRLGKIA</sequence>
<feature type="compositionally biased region" description="Basic and acidic residues" evidence="2">
    <location>
        <begin position="503"/>
        <end position="516"/>
    </location>
</feature>
<gene>
    <name evidence="3" type="ORF">MAM1_0196d07776</name>
</gene>